<comment type="caution">
    <text evidence="17">The sequence shown here is derived from an EMBL/GenBank/DDBJ whole genome shotgun (WGS) entry which is preliminary data.</text>
</comment>
<keyword evidence="18" id="KW-1185">Reference proteome</keyword>
<evidence type="ECO:0000256" key="13">
    <source>
        <dbReference type="ARBA" id="ARBA00048679"/>
    </source>
</evidence>
<dbReference type="GO" id="GO:0004674">
    <property type="term" value="F:protein serine/threonine kinase activity"/>
    <property type="evidence" value="ECO:0007669"/>
    <property type="project" value="UniProtKB-KW"/>
</dbReference>
<evidence type="ECO:0000256" key="9">
    <source>
        <dbReference type="ARBA" id="ARBA00022840"/>
    </source>
</evidence>
<keyword evidence="7 14" id="KW-0547">Nucleotide-binding</keyword>
<evidence type="ECO:0000256" key="8">
    <source>
        <dbReference type="ARBA" id="ARBA00022777"/>
    </source>
</evidence>
<dbReference type="InterPro" id="IPR000719">
    <property type="entry name" value="Prot_kinase_dom"/>
</dbReference>
<evidence type="ECO:0000256" key="6">
    <source>
        <dbReference type="ARBA" id="ARBA00022692"/>
    </source>
</evidence>
<accession>A0AAV8SUX0</accession>
<comment type="catalytic activity">
    <reaction evidence="12">
        <text>L-threonyl-[protein] + ATP = O-phospho-L-threonyl-[protein] + ADP + H(+)</text>
        <dbReference type="Rhea" id="RHEA:46608"/>
        <dbReference type="Rhea" id="RHEA-COMP:11060"/>
        <dbReference type="Rhea" id="RHEA-COMP:11605"/>
        <dbReference type="ChEBI" id="CHEBI:15378"/>
        <dbReference type="ChEBI" id="CHEBI:30013"/>
        <dbReference type="ChEBI" id="CHEBI:30616"/>
        <dbReference type="ChEBI" id="CHEBI:61977"/>
        <dbReference type="ChEBI" id="CHEBI:456216"/>
        <dbReference type="EC" id="2.7.11.1"/>
    </reaction>
</comment>
<feature type="domain" description="Protein kinase" evidence="16">
    <location>
        <begin position="32"/>
        <end position="321"/>
    </location>
</feature>
<keyword evidence="10" id="KW-1133">Transmembrane helix</keyword>
<evidence type="ECO:0000256" key="7">
    <source>
        <dbReference type="ARBA" id="ARBA00022741"/>
    </source>
</evidence>
<evidence type="ECO:0000256" key="3">
    <source>
        <dbReference type="ARBA" id="ARBA00022475"/>
    </source>
</evidence>
<dbReference type="InterPro" id="IPR001245">
    <property type="entry name" value="Ser-Thr/Tyr_kinase_cat_dom"/>
</dbReference>
<keyword evidence="8" id="KW-0418">Kinase</keyword>
<dbReference type="GO" id="GO:0005524">
    <property type="term" value="F:ATP binding"/>
    <property type="evidence" value="ECO:0007669"/>
    <property type="project" value="UniProtKB-UniRule"/>
</dbReference>
<dbReference type="CDD" id="cd14066">
    <property type="entry name" value="STKc_IRAK"/>
    <property type="match status" value="1"/>
</dbReference>
<keyword evidence="9 14" id="KW-0067">ATP-binding</keyword>
<evidence type="ECO:0000256" key="1">
    <source>
        <dbReference type="ARBA" id="ARBA00004162"/>
    </source>
</evidence>
<evidence type="ECO:0000256" key="4">
    <source>
        <dbReference type="ARBA" id="ARBA00022527"/>
    </source>
</evidence>
<keyword evidence="6" id="KW-0812">Transmembrane</keyword>
<dbReference type="FunFam" id="3.30.200.20:FF:000212">
    <property type="entry name" value="Proline-rich receptor-like protein kinase PERK8"/>
    <property type="match status" value="1"/>
</dbReference>
<keyword evidence="4 15" id="KW-0723">Serine/threonine-protein kinase</keyword>
<comment type="similarity">
    <text evidence="15">Belongs to the protein kinase superfamily.</text>
</comment>
<dbReference type="InterPro" id="IPR011009">
    <property type="entry name" value="Kinase-like_dom_sf"/>
</dbReference>
<keyword evidence="3" id="KW-1003">Cell membrane</keyword>
<name>A0AAV8SUX0_9ROSI</name>
<evidence type="ECO:0000313" key="18">
    <source>
        <dbReference type="Proteomes" id="UP001159364"/>
    </source>
</evidence>
<dbReference type="PROSITE" id="PS00107">
    <property type="entry name" value="PROTEIN_KINASE_ATP"/>
    <property type="match status" value="1"/>
</dbReference>
<dbReference type="PROSITE" id="PS50011">
    <property type="entry name" value="PROTEIN_KINASE_DOM"/>
    <property type="match status" value="1"/>
</dbReference>
<evidence type="ECO:0000256" key="12">
    <source>
        <dbReference type="ARBA" id="ARBA00047899"/>
    </source>
</evidence>
<evidence type="ECO:0000259" key="16">
    <source>
        <dbReference type="PROSITE" id="PS50011"/>
    </source>
</evidence>
<keyword evidence="11" id="KW-0472">Membrane</keyword>
<dbReference type="InterPro" id="IPR047117">
    <property type="entry name" value="PERK1-13-like"/>
</dbReference>
<evidence type="ECO:0000256" key="10">
    <source>
        <dbReference type="ARBA" id="ARBA00022989"/>
    </source>
</evidence>
<proteinExistence type="inferred from homology"/>
<dbReference type="SMART" id="SM00220">
    <property type="entry name" value="S_TKc"/>
    <property type="match status" value="1"/>
</dbReference>
<protein>
    <recommendedName>
        <fullName evidence="2">non-specific serine/threonine protein kinase</fullName>
        <ecNumber evidence="2">2.7.11.1</ecNumber>
    </recommendedName>
</protein>
<dbReference type="SUPFAM" id="SSF56112">
    <property type="entry name" value="Protein kinase-like (PK-like)"/>
    <property type="match status" value="1"/>
</dbReference>
<evidence type="ECO:0000256" key="15">
    <source>
        <dbReference type="RuleBase" id="RU000304"/>
    </source>
</evidence>
<evidence type="ECO:0000256" key="2">
    <source>
        <dbReference type="ARBA" id="ARBA00012513"/>
    </source>
</evidence>
<evidence type="ECO:0000256" key="14">
    <source>
        <dbReference type="PROSITE-ProRule" id="PRU10141"/>
    </source>
</evidence>
<comment type="subcellular location">
    <subcellularLocation>
        <location evidence="1">Cell membrane</location>
        <topology evidence="1">Single-pass membrane protein</topology>
    </subcellularLocation>
</comment>
<dbReference type="Pfam" id="PF07714">
    <property type="entry name" value="PK_Tyr_Ser-Thr"/>
    <property type="match status" value="1"/>
</dbReference>
<dbReference type="FunFam" id="1.10.510.10:FF:001424">
    <property type="entry name" value="Protein kinase superfamily protein"/>
    <property type="match status" value="1"/>
</dbReference>
<dbReference type="InterPro" id="IPR017441">
    <property type="entry name" value="Protein_kinase_ATP_BS"/>
</dbReference>
<dbReference type="AlphaFoldDB" id="A0AAV8SUX0"/>
<comment type="catalytic activity">
    <reaction evidence="13">
        <text>L-seryl-[protein] + ATP = O-phospho-L-seryl-[protein] + ADP + H(+)</text>
        <dbReference type="Rhea" id="RHEA:17989"/>
        <dbReference type="Rhea" id="RHEA-COMP:9863"/>
        <dbReference type="Rhea" id="RHEA-COMP:11604"/>
        <dbReference type="ChEBI" id="CHEBI:15378"/>
        <dbReference type="ChEBI" id="CHEBI:29999"/>
        <dbReference type="ChEBI" id="CHEBI:30616"/>
        <dbReference type="ChEBI" id="CHEBI:83421"/>
        <dbReference type="ChEBI" id="CHEBI:456216"/>
        <dbReference type="EC" id="2.7.11.1"/>
    </reaction>
</comment>
<keyword evidence="5" id="KW-0808">Transferase</keyword>
<feature type="binding site" evidence="14">
    <location>
        <position position="60"/>
    </location>
    <ligand>
        <name>ATP</name>
        <dbReference type="ChEBI" id="CHEBI:30616"/>
    </ligand>
</feature>
<dbReference type="PANTHER" id="PTHR47982:SF33">
    <property type="entry name" value="PROLINE-RICH RECEPTOR-LIKE PROTEIN KINASE PERK15"/>
    <property type="match status" value="1"/>
</dbReference>
<dbReference type="InterPro" id="IPR008271">
    <property type="entry name" value="Ser/Thr_kinase_AS"/>
</dbReference>
<dbReference type="GO" id="GO:0005886">
    <property type="term" value="C:plasma membrane"/>
    <property type="evidence" value="ECO:0007669"/>
    <property type="project" value="UniProtKB-SubCell"/>
</dbReference>
<gene>
    <name evidence="17" type="ORF">K2173_024609</name>
</gene>
<evidence type="ECO:0000313" key="17">
    <source>
        <dbReference type="EMBL" id="KAJ8756062.1"/>
    </source>
</evidence>
<dbReference type="EC" id="2.7.11.1" evidence="2"/>
<reference evidence="17 18" key="1">
    <citation type="submission" date="2021-09" db="EMBL/GenBank/DDBJ databases">
        <title>Genomic insights and catalytic innovation underlie evolution of tropane alkaloids biosynthesis.</title>
        <authorList>
            <person name="Wang Y.-J."/>
            <person name="Tian T."/>
            <person name="Huang J.-P."/>
            <person name="Huang S.-X."/>
        </authorList>
    </citation>
    <scope>NUCLEOTIDE SEQUENCE [LARGE SCALE GENOMIC DNA]</scope>
    <source>
        <strain evidence="17">KIB-2018</strain>
        <tissue evidence="17">Leaf</tissue>
    </source>
</reference>
<evidence type="ECO:0000256" key="5">
    <source>
        <dbReference type="ARBA" id="ARBA00022679"/>
    </source>
</evidence>
<dbReference type="PROSITE" id="PS00108">
    <property type="entry name" value="PROTEIN_KINASE_ST"/>
    <property type="match status" value="1"/>
</dbReference>
<dbReference type="Proteomes" id="UP001159364">
    <property type="component" value="Linkage Group LG09"/>
</dbReference>
<dbReference type="EMBL" id="JAIWQS010000009">
    <property type="protein sequence ID" value="KAJ8756062.1"/>
    <property type="molecule type" value="Genomic_DNA"/>
</dbReference>
<dbReference type="Gene3D" id="1.10.510.10">
    <property type="entry name" value="Transferase(Phosphotransferase) domain 1"/>
    <property type="match status" value="1"/>
</dbReference>
<dbReference type="PANTHER" id="PTHR47982">
    <property type="entry name" value="PROLINE-RICH RECEPTOR-LIKE PROTEIN KINASE PERK4"/>
    <property type="match status" value="1"/>
</dbReference>
<dbReference type="Gene3D" id="3.30.200.20">
    <property type="entry name" value="Phosphorylase Kinase, domain 1"/>
    <property type="match status" value="1"/>
</dbReference>
<sequence length="329" mass="36802">MIIMALNLNNNNIGFSQNTFSLEELTTATDGFSDANFLGQGGFGYVHKGVLSNGKVVAIKQLKAGSGQGEREFRAEIEIISRVHHRYLVSLVGYCITGAQRMLVYEFVPNGTLKFHLHDKPTMDWSTRMKIAVGAAKGLAYLHEDCRPKIIHRDIKASNILLDDSFEPKIADFGLAKLLLDPALTFQPEYFLNRFSVCNFFCCSYVDPAYASTWQLRDSSDVYSFGVVLLELITGHRPVDSTQSFLDEGIVNWARPLMERAPEDENYNALVDSKLQNYDPLEMKRMICCAAASVHPSAGLRPSMSQIVRALEGNMPLHELIVRNLDASR</sequence>
<evidence type="ECO:0000256" key="11">
    <source>
        <dbReference type="ARBA" id="ARBA00023136"/>
    </source>
</evidence>
<organism evidence="17 18">
    <name type="scientific">Erythroxylum novogranatense</name>
    <dbReference type="NCBI Taxonomy" id="1862640"/>
    <lineage>
        <taxon>Eukaryota</taxon>
        <taxon>Viridiplantae</taxon>
        <taxon>Streptophyta</taxon>
        <taxon>Embryophyta</taxon>
        <taxon>Tracheophyta</taxon>
        <taxon>Spermatophyta</taxon>
        <taxon>Magnoliopsida</taxon>
        <taxon>eudicotyledons</taxon>
        <taxon>Gunneridae</taxon>
        <taxon>Pentapetalae</taxon>
        <taxon>rosids</taxon>
        <taxon>fabids</taxon>
        <taxon>Malpighiales</taxon>
        <taxon>Erythroxylaceae</taxon>
        <taxon>Erythroxylum</taxon>
    </lineage>
</organism>